<comment type="caution">
    <text evidence="1">The sequence shown here is derived from an EMBL/GenBank/DDBJ whole genome shotgun (WGS) entry which is preliminary data.</text>
</comment>
<dbReference type="OrthoDB" id="2454247at2"/>
<evidence type="ECO:0000313" key="1">
    <source>
        <dbReference type="EMBL" id="TQR17963.1"/>
    </source>
</evidence>
<sequence length="70" mass="7535">MSKTLQLEFEAVNGKNMTISVDDPKESLTSEEVQTGMDAIISSNVFHVEAAPLALGKSAQVVERNVTTII</sequence>
<accession>A0A544TKK2</accession>
<evidence type="ECO:0000313" key="2">
    <source>
        <dbReference type="Proteomes" id="UP000318937"/>
    </source>
</evidence>
<keyword evidence="2" id="KW-1185">Reference proteome</keyword>
<gene>
    <name evidence="1" type="ORF">FG383_03700</name>
</gene>
<dbReference type="AlphaFoldDB" id="A0A544TKK2"/>
<dbReference type="RefSeq" id="WP_142605498.1">
    <property type="nucleotide sequence ID" value="NZ_VDGG01000005.1"/>
</dbReference>
<organism evidence="1 2">
    <name type="scientific">Psychrobacillus soli</name>
    <dbReference type="NCBI Taxonomy" id="1543965"/>
    <lineage>
        <taxon>Bacteria</taxon>
        <taxon>Bacillati</taxon>
        <taxon>Bacillota</taxon>
        <taxon>Bacilli</taxon>
        <taxon>Bacillales</taxon>
        <taxon>Bacillaceae</taxon>
        <taxon>Psychrobacillus</taxon>
    </lineage>
</organism>
<dbReference type="Proteomes" id="UP000318937">
    <property type="component" value="Unassembled WGS sequence"/>
</dbReference>
<reference evidence="1 2" key="1">
    <citation type="submission" date="2019-05" db="EMBL/GenBank/DDBJ databases">
        <title>Psychrobacillus vulpis sp. nov., a new species isolated from feces of a red fox that inhabits in The Tablas de Daimiel Natural Park, Albacete, Spain.</title>
        <authorList>
            <person name="Rodriguez M."/>
            <person name="Reina J.C."/>
            <person name="Bejar V."/>
            <person name="Llamas I."/>
        </authorList>
    </citation>
    <scope>NUCLEOTIDE SEQUENCE [LARGE SCALE GENOMIC DNA]</scope>
    <source>
        <strain evidence="1 2">NHI-2</strain>
    </source>
</reference>
<dbReference type="Pfam" id="PF11148">
    <property type="entry name" value="DUF2922"/>
    <property type="match status" value="1"/>
</dbReference>
<dbReference type="EMBL" id="VDGG01000005">
    <property type="protein sequence ID" value="TQR17963.1"/>
    <property type="molecule type" value="Genomic_DNA"/>
</dbReference>
<name>A0A544TKK2_9BACI</name>
<proteinExistence type="predicted"/>
<protein>
    <submittedName>
        <fullName evidence="1">DUF2922 domain-containing protein</fullName>
    </submittedName>
</protein>
<dbReference type="InterPro" id="IPR021321">
    <property type="entry name" value="DUF2922"/>
</dbReference>